<dbReference type="InterPro" id="IPR013022">
    <property type="entry name" value="Xyl_isomerase-like_TIM-brl"/>
</dbReference>
<name>A0ABX8BXH4_9ACTN</name>
<gene>
    <name evidence="2" type="ORF">KGD83_15470</name>
</gene>
<dbReference type="PANTHER" id="PTHR12110:SF52">
    <property type="entry name" value="XYLOSE ISOMERASE"/>
    <property type="match status" value="1"/>
</dbReference>
<dbReference type="Pfam" id="PF01261">
    <property type="entry name" value="AP_endonuc_2"/>
    <property type="match status" value="1"/>
</dbReference>
<proteinExistence type="predicted"/>
<keyword evidence="2" id="KW-0413">Isomerase</keyword>
<dbReference type="InterPro" id="IPR050312">
    <property type="entry name" value="IolE/XylAMocC-like"/>
</dbReference>
<dbReference type="Gene3D" id="3.20.20.150">
    <property type="entry name" value="Divalent-metal-dependent TIM barrel enzymes"/>
    <property type="match status" value="1"/>
</dbReference>
<accession>A0ABX8BXH4</accession>
<dbReference type="PANTHER" id="PTHR12110">
    <property type="entry name" value="HYDROXYPYRUVATE ISOMERASE"/>
    <property type="match status" value="1"/>
</dbReference>
<protein>
    <submittedName>
        <fullName evidence="2">Sugar phosphate isomerase/epimerase</fullName>
    </submittedName>
</protein>
<evidence type="ECO:0000259" key="1">
    <source>
        <dbReference type="Pfam" id="PF01261"/>
    </source>
</evidence>
<dbReference type="Proteomes" id="UP000678016">
    <property type="component" value="Chromosome"/>
</dbReference>
<dbReference type="SUPFAM" id="SSF51658">
    <property type="entry name" value="Xylose isomerase-like"/>
    <property type="match status" value="1"/>
</dbReference>
<sequence>MSTMPEGAAAPPARTAATVAAGAAVRAGVVPGAVDVPSGQPAAVPTPEPGDPRLARLSLNQATVKYWNLTQAVDGCLRAGLPAIGTWREPVAETGLAKAAALLRRSGLRVSSHCRGGFLTGPDRAAALEDNRRAVDEAAELGSPCLVMVVGGMPDGERDLVGIRERVADGIAELAPYALERGVRLALEPLHPMFCADRAVLSTLGQALDLAERFDAAAVGVVVDAYHVWWDPQVWEQIARAGAGGRIASFQACDWELPIPADALLGRGMVGDGHADVRALRRAVDAAGYDGDIEVEIFNERIWSADGDDVIATLARRHVQHVL</sequence>
<organism evidence="2 3">
    <name type="scientific">Nocardiopsis akebiae</name>
    <dbReference type="NCBI Taxonomy" id="2831968"/>
    <lineage>
        <taxon>Bacteria</taxon>
        <taxon>Bacillati</taxon>
        <taxon>Actinomycetota</taxon>
        <taxon>Actinomycetes</taxon>
        <taxon>Streptosporangiales</taxon>
        <taxon>Nocardiopsidaceae</taxon>
        <taxon>Nocardiopsis</taxon>
    </lineage>
</organism>
<evidence type="ECO:0000313" key="2">
    <source>
        <dbReference type="EMBL" id="QUX26786.1"/>
    </source>
</evidence>
<keyword evidence="3" id="KW-1185">Reference proteome</keyword>
<reference evidence="3" key="1">
    <citation type="submission" date="2021-05" db="EMBL/GenBank/DDBJ databases">
        <title>Direct Submission.</title>
        <authorList>
            <person name="Li K."/>
            <person name="Gao J."/>
        </authorList>
    </citation>
    <scope>NUCLEOTIDE SEQUENCE [LARGE SCALE GENOMIC DNA]</scope>
    <source>
        <strain evidence="3">HDS12</strain>
    </source>
</reference>
<dbReference type="RefSeq" id="WP_212639887.1">
    <property type="nucleotide sequence ID" value="NZ_CP074132.1"/>
</dbReference>
<dbReference type="InterPro" id="IPR036237">
    <property type="entry name" value="Xyl_isomerase-like_sf"/>
</dbReference>
<dbReference type="GO" id="GO:0016853">
    <property type="term" value="F:isomerase activity"/>
    <property type="evidence" value="ECO:0007669"/>
    <property type="project" value="UniProtKB-KW"/>
</dbReference>
<dbReference type="EMBL" id="CP074132">
    <property type="protein sequence ID" value="QUX26786.1"/>
    <property type="molecule type" value="Genomic_DNA"/>
</dbReference>
<evidence type="ECO:0000313" key="3">
    <source>
        <dbReference type="Proteomes" id="UP000678016"/>
    </source>
</evidence>
<feature type="domain" description="Xylose isomerase-like TIM barrel" evidence="1">
    <location>
        <begin position="80"/>
        <end position="306"/>
    </location>
</feature>